<protein>
    <submittedName>
        <fullName evidence="1">Uncharacterized protein</fullName>
    </submittedName>
</protein>
<name>A0A7C2K031_9PLAN</name>
<sequence>MISTPLPRWAFQTPIVALSMAAAVWVGTLFDQVDSPTARFSNSLWLSSTSDQPCWSDAAIHDGRGEILLPPQDSNGDRVLIVSAFGPPQQTTAVSVRLTSDNAGREATRLDWQPRSQPQPFAMPAARAITAQRVSYTTRPPQLRGGATRNLFLPRPGRDGRSVSDYEPLDCVAAASGRRCQMWRDLQTPWDARLERWADQVVALLEHTVLPAVESSQGTIDDLDGSGGVTVVVTDRVREYSSTTPPLCAFVRPTDFRSDLDRPWSNTGDIVYLQPGVPVADLQPVLAHELTHLAQLSWCRDSFGLAPWPLTDWVAEGVAHAAEVQLTGIWQNVAMRLEAFQRHPERCPLVVDDAVAAGRWREPGSRGAACAFGLWCAEQYGPQWWTAWLSADPDLEDRWQAVGGQSLADVYRAWTVSLCVDGLPGPTGSAEARSKPALRSLEVDGRDETVTIEGTASAYFRLDTADAATVQIAGPRPARLQVTVVHVPRQPR</sequence>
<comment type="caution">
    <text evidence="1">The sequence shown here is derived from an EMBL/GenBank/DDBJ whole genome shotgun (WGS) entry which is preliminary data.</text>
</comment>
<proteinExistence type="predicted"/>
<gene>
    <name evidence="1" type="ORF">ENQ76_10390</name>
</gene>
<dbReference type="EMBL" id="DSOK01000294">
    <property type="protein sequence ID" value="HEN15862.1"/>
    <property type="molecule type" value="Genomic_DNA"/>
</dbReference>
<reference evidence="1" key="1">
    <citation type="journal article" date="2020" name="mSystems">
        <title>Genome- and Community-Level Interaction Insights into Carbon Utilization and Element Cycling Functions of Hydrothermarchaeota in Hydrothermal Sediment.</title>
        <authorList>
            <person name="Zhou Z."/>
            <person name="Liu Y."/>
            <person name="Xu W."/>
            <person name="Pan J."/>
            <person name="Luo Z.H."/>
            <person name="Li M."/>
        </authorList>
    </citation>
    <scope>NUCLEOTIDE SEQUENCE [LARGE SCALE GENOMIC DNA]</scope>
    <source>
        <strain evidence="1">SpSt-339</strain>
    </source>
</reference>
<dbReference type="AlphaFoldDB" id="A0A7C2K031"/>
<organism evidence="1">
    <name type="scientific">Schlesneria paludicola</name>
    <dbReference type="NCBI Taxonomy" id="360056"/>
    <lineage>
        <taxon>Bacteria</taxon>
        <taxon>Pseudomonadati</taxon>
        <taxon>Planctomycetota</taxon>
        <taxon>Planctomycetia</taxon>
        <taxon>Planctomycetales</taxon>
        <taxon>Planctomycetaceae</taxon>
        <taxon>Schlesneria</taxon>
    </lineage>
</organism>
<accession>A0A7C2K031</accession>
<evidence type="ECO:0000313" key="1">
    <source>
        <dbReference type="EMBL" id="HEN15862.1"/>
    </source>
</evidence>